<keyword evidence="2" id="KW-1133">Transmembrane helix</keyword>
<feature type="transmembrane region" description="Helical" evidence="2">
    <location>
        <begin position="160"/>
        <end position="179"/>
    </location>
</feature>
<proteinExistence type="predicted"/>
<evidence type="ECO:0000256" key="1">
    <source>
        <dbReference type="SAM" id="MobiDB-lite"/>
    </source>
</evidence>
<dbReference type="EMBL" id="WNLP01000002">
    <property type="protein sequence ID" value="MUH59418.1"/>
    <property type="molecule type" value="Genomic_DNA"/>
</dbReference>
<feature type="transmembrane region" description="Helical" evidence="2">
    <location>
        <begin position="96"/>
        <end position="115"/>
    </location>
</feature>
<evidence type="ECO:0000256" key="2">
    <source>
        <dbReference type="SAM" id="Phobius"/>
    </source>
</evidence>
<dbReference type="AlphaFoldDB" id="A0A7K1J439"/>
<feature type="compositionally biased region" description="Low complexity" evidence="1">
    <location>
        <begin position="202"/>
        <end position="216"/>
    </location>
</feature>
<feature type="region of interest" description="Disordered" evidence="1">
    <location>
        <begin position="194"/>
        <end position="248"/>
    </location>
</feature>
<feature type="transmembrane region" description="Helical" evidence="2">
    <location>
        <begin position="127"/>
        <end position="148"/>
    </location>
</feature>
<keyword evidence="2" id="KW-0812">Transmembrane</keyword>
<reference evidence="3 4" key="1">
    <citation type="submission" date="2019-09" db="EMBL/GenBank/DDBJ databases">
        <title>Bifidobacterium canis sp. nov., isolated from the digestive tract of German Shepherd dog puppy.</title>
        <authorList>
            <person name="Bunesova V."/>
        </authorList>
    </citation>
    <scope>NUCLEOTIDE SEQUENCE [LARGE SCALE GENOMIC DNA]</scope>
    <source>
        <strain evidence="3 4">GSD1FS</strain>
    </source>
</reference>
<keyword evidence="2" id="KW-0472">Membrane</keyword>
<dbReference type="Proteomes" id="UP000487882">
    <property type="component" value="Unassembled WGS sequence"/>
</dbReference>
<evidence type="ECO:0000313" key="3">
    <source>
        <dbReference type="EMBL" id="MUH59418.1"/>
    </source>
</evidence>
<organism evidence="3 4">
    <name type="scientific">Bifidobacterium canis</name>
    <dbReference type="NCBI Taxonomy" id="2610880"/>
    <lineage>
        <taxon>Bacteria</taxon>
        <taxon>Bacillati</taxon>
        <taxon>Actinomycetota</taxon>
        <taxon>Actinomycetes</taxon>
        <taxon>Bifidobacteriales</taxon>
        <taxon>Bifidobacteriaceae</taxon>
        <taxon>Bifidobacterium</taxon>
    </lineage>
</organism>
<sequence length="248" mass="27373">MHGIIEGGSAASARYCRGYDTSMEELAKSQQPGMHNKLPGWISWVLGLLCFLDFPVALIMCLVTGMDWDNTVTDITPQCDGYNCTTPQQHMRERTLLILVQLLCLAIAVLAYYIVNAWLAPNLTMRSRALISGGLFLALVVMLTAAGYGITRWSENPSDTAMLLASLIVLSIWVPYLLLRNKYRYYVPTTQYVPPAKPTKPSEPAEAAKPTEPAEPAQEKPSEDPEGNSQQQEDPQHSSEASNSERPA</sequence>
<comment type="caution">
    <text evidence="3">The sequence shown here is derived from an EMBL/GenBank/DDBJ whole genome shotgun (WGS) entry which is preliminary data.</text>
</comment>
<name>A0A7K1J439_9BIFI</name>
<keyword evidence="4" id="KW-1185">Reference proteome</keyword>
<feature type="compositionally biased region" description="Polar residues" evidence="1">
    <location>
        <begin position="227"/>
        <end position="248"/>
    </location>
</feature>
<protein>
    <submittedName>
        <fullName evidence="3">Uncharacterized protein</fullName>
    </submittedName>
</protein>
<accession>A0A7K1J439</accession>
<feature type="transmembrane region" description="Helical" evidence="2">
    <location>
        <begin position="41"/>
        <end position="66"/>
    </location>
</feature>
<evidence type="ECO:0000313" key="4">
    <source>
        <dbReference type="Proteomes" id="UP000487882"/>
    </source>
</evidence>
<gene>
    <name evidence="3" type="ORF">GSD1FS_0740</name>
</gene>